<feature type="signal peptide" evidence="3">
    <location>
        <begin position="1"/>
        <end position="32"/>
    </location>
</feature>
<evidence type="ECO:0000313" key="5">
    <source>
        <dbReference type="EMBL" id="PBK05079.1"/>
    </source>
</evidence>
<comment type="caution">
    <text evidence="5">The sequence shown here is derived from an EMBL/GenBank/DDBJ whole genome shotgun (WGS) entry which is preliminary data.</text>
</comment>
<reference evidence="5 6" key="1">
    <citation type="submission" date="2017-09" db="EMBL/GenBank/DDBJ databases">
        <title>Pseudomonas abyssi sp. nov. isolated from Abyssopelagic Water.</title>
        <authorList>
            <person name="Wei Y."/>
        </authorList>
    </citation>
    <scope>NUCLEOTIDE SEQUENCE [LARGE SCALE GENOMIC DNA]</scope>
    <source>
        <strain evidence="5 6">MT5</strain>
    </source>
</reference>
<keyword evidence="6" id="KW-1185">Reference proteome</keyword>
<dbReference type="PANTHER" id="PTHR35936:SF25">
    <property type="entry name" value="ABC TRANSPORTER SUBSTRATE-BINDING PROTEIN"/>
    <property type="match status" value="1"/>
</dbReference>
<proteinExistence type="inferred from homology"/>
<evidence type="ECO:0000313" key="6">
    <source>
        <dbReference type="Proteomes" id="UP000242313"/>
    </source>
</evidence>
<evidence type="ECO:0000256" key="3">
    <source>
        <dbReference type="SAM" id="SignalP"/>
    </source>
</evidence>
<dbReference type="Proteomes" id="UP000242313">
    <property type="component" value="Unassembled WGS sequence"/>
</dbReference>
<organism evidence="5 6">
    <name type="scientific">Pseudomonas abyssi</name>
    <dbReference type="NCBI Taxonomy" id="170540"/>
    <lineage>
        <taxon>Bacteria</taxon>
        <taxon>Pseudomonadati</taxon>
        <taxon>Pseudomonadota</taxon>
        <taxon>Gammaproteobacteria</taxon>
        <taxon>Pseudomonadales</taxon>
        <taxon>Pseudomonadaceae</taxon>
        <taxon>Pseudomonas</taxon>
    </lineage>
</organism>
<dbReference type="SUPFAM" id="SSF53850">
    <property type="entry name" value="Periplasmic binding protein-like II"/>
    <property type="match status" value="1"/>
</dbReference>
<evidence type="ECO:0000256" key="2">
    <source>
        <dbReference type="ARBA" id="ARBA00022729"/>
    </source>
</evidence>
<sequence>MQWIPAQVGTRGTRRGGWLLAFVLLTLSPANASEPCQKNLRWNDDPPYSMLLADGSVRGIHIDTHTTVLERLGCKTVLRKLPWARALRELEAGRLDILPGAFRRPEREVYAHFSGSVLPPARNLLFTHHEAIGNWPADSLQALAETPFRLGAQIDVLYGPDYLQLMSDPAYAKRVAMVSQRSSLWRMIARGRIDGAIADEHTGAWEIQQLGLANVITATHIVVSTEAAEVALSKASNDLAFVAAYTAALQELVSDGSYQQIVARYLTP</sequence>
<accession>A0A2A3MJT0</accession>
<dbReference type="Gene3D" id="3.40.190.10">
    <property type="entry name" value="Periplasmic binding protein-like II"/>
    <property type="match status" value="2"/>
</dbReference>
<keyword evidence="2 3" id="KW-0732">Signal</keyword>
<feature type="chain" id="PRO_5012201235" evidence="3">
    <location>
        <begin position="33"/>
        <end position="268"/>
    </location>
</feature>
<comment type="similarity">
    <text evidence="1">Belongs to the bacterial solute-binding protein 3 family.</text>
</comment>
<dbReference type="Pfam" id="PF00497">
    <property type="entry name" value="SBP_bac_3"/>
    <property type="match status" value="1"/>
</dbReference>
<dbReference type="InterPro" id="IPR001638">
    <property type="entry name" value="Solute-binding_3/MltF_N"/>
</dbReference>
<dbReference type="PANTHER" id="PTHR35936">
    <property type="entry name" value="MEMBRANE-BOUND LYTIC MUREIN TRANSGLYCOSYLASE F"/>
    <property type="match status" value="1"/>
</dbReference>
<feature type="domain" description="Solute-binding protein family 3/N-terminal" evidence="4">
    <location>
        <begin position="44"/>
        <end position="267"/>
    </location>
</feature>
<dbReference type="RefSeq" id="WP_096004080.1">
    <property type="nucleotide sequence ID" value="NZ_NTMR01000008.1"/>
</dbReference>
<name>A0A2A3MJT0_9PSED</name>
<dbReference type="AlphaFoldDB" id="A0A2A3MJT0"/>
<gene>
    <name evidence="5" type="ORF">CNQ84_06415</name>
</gene>
<protein>
    <submittedName>
        <fullName evidence="5">ABC transporter substrate-binding protein</fullName>
    </submittedName>
</protein>
<evidence type="ECO:0000259" key="4">
    <source>
        <dbReference type="Pfam" id="PF00497"/>
    </source>
</evidence>
<evidence type="ECO:0000256" key="1">
    <source>
        <dbReference type="ARBA" id="ARBA00010333"/>
    </source>
</evidence>
<dbReference type="EMBL" id="NTMR01000008">
    <property type="protein sequence ID" value="PBK05079.1"/>
    <property type="molecule type" value="Genomic_DNA"/>
</dbReference>